<comment type="caution">
    <text evidence="1">The sequence shown here is derived from an EMBL/GenBank/DDBJ whole genome shotgun (WGS) entry which is preliminary data.</text>
</comment>
<gene>
    <name evidence="1" type="ORF">ATZ36_10460</name>
</gene>
<dbReference type="AlphaFoldDB" id="A0A1E5IFW7"/>
<dbReference type="EMBL" id="LNVX01000780">
    <property type="protein sequence ID" value="OEG69275.1"/>
    <property type="molecule type" value="Genomic_DNA"/>
</dbReference>
<protein>
    <submittedName>
        <fullName evidence="1">Uncharacterized protein</fullName>
    </submittedName>
</protein>
<proteinExistence type="predicted"/>
<accession>A0A1E5IFW7</accession>
<dbReference type="Proteomes" id="UP000095237">
    <property type="component" value="Unassembled WGS sequence"/>
</dbReference>
<reference evidence="1 2" key="1">
    <citation type="submission" date="2015-11" db="EMBL/GenBank/DDBJ databases">
        <title>Evidence for parallel genomic evolution in an endosymbiosis of termite gut flagellates.</title>
        <authorList>
            <person name="Zheng H."/>
        </authorList>
    </citation>
    <scope>NUCLEOTIDE SEQUENCE [LARGE SCALE GENOMIC DNA]</scope>
    <source>
        <strain evidence="1 2">CET450</strain>
    </source>
</reference>
<sequence>MEFSREKAKKAQVREYKTIQPKESLNNTLSKAKITISNYLGGKYFFTVDEVVQNKNIVKLVESKHSRNSVLPGESDIKDGLVIMIL</sequence>
<organism evidence="1 2">
    <name type="scientific">Endomicrobium trichonymphae</name>
    <dbReference type="NCBI Taxonomy" id="1408204"/>
    <lineage>
        <taxon>Bacteria</taxon>
        <taxon>Pseudomonadati</taxon>
        <taxon>Elusimicrobiota</taxon>
        <taxon>Endomicrobiia</taxon>
        <taxon>Endomicrobiales</taxon>
        <taxon>Endomicrobiaceae</taxon>
        <taxon>Candidatus Endomicrobiellum</taxon>
    </lineage>
</organism>
<keyword evidence="2" id="KW-1185">Reference proteome</keyword>
<evidence type="ECO:0000313" key="2">
    <source>
        <dbReference type="Proteomes" id="UP000095237"/>
    </source>
</evidence>
<name>A0A1E5IFW7_ENDTX</name>
<evidence type="ECO:0000313" key="1">
    <source>
        <dbReference type="EMBL" id="OEG69275.1"/>
    </source>
</evidence>